<evidence type="ECO:0008006" key="3">
    <source>
        <dbReference type="Google" id="ProtNLM"/>
    </source>
</evidence>
<evidence type="ECO:0000313" key="2">
    <source>
        <dbReference type="Proteomes" id="UP001230328"/>
    </source>
</evidence>
<keyword evidence="2" id="KW-1185">Reference proteome</keyword>
<dbReference type="Proteomes" id="UP001230328">
    <property type="component" value="Unassembled WGS sequence"/>
</dbReference>
<sequence>MGGLVTTLCELLLRVLLPARGRHRARPTTYPPDRREPWAPAAPACRCQLTYGARSFEWDTPLVRPYLHDVEVSA</sequence>
<accession>A0ABU0SXI1</accession>
<comment type="caution">
    <text evidence="1">The sequence shown here is derived from an EMBL/GenBank/DDBJ whole genome shotgun (WGS) entry which is preliminary data.</text>
</comment>
<dbReference type="RefSeq" id="WP_307522773.1">
    <property type="nucleotide sequence ID" value="NZ_JAUSZI010000002.1"/>
</dbReference>
<gene>
    <name evidence="1" type="ORF">QF035_005013</name>
</gene>
<reference evidence="1 2" key="1">
    <citation type="submission" date="2023-07" db="EMBL/GenBank/DDBJ databases">
        <title>Comparative genomics of wheat-associated soil bacteria to identify genetic determinants of phenazine resistance.</title>
        <authorList>
            <person name="Mouncey N."/>
        </authorList>
    </citation>
    <scope>NUCLEOTIDE SEQUENCE [LARGE SCALE GENOMIC DNA]</scope>
    <source>
        <strain evidence="1 2">V2I4</strain>
    </source>
</reference>
<protein>
    <recommendedName>
        <fullName evidence="3">Secreted protein</fullName>
    </recommendedName>
</protein>
<organism evidence="1 2">
    <name type="scientific">Streptomyces umbrinus</name>
    <dbReference type="NCBI Taxonomy" id="67370"/>
    <lineage>
        <taxon>Bacteria</taxon>
        <taxon>Bacillati</taxon>
        <taxon>Actinomycetota</taxon>
        <taxon>Actinomycetes</taxon>
        <taxon>Kitasatosporales</taxon>
        <taxon>Streptomycetaceae</taxon>
        <taxon>Streptomyces</taxon>
        <taxon>Streptomyces phaeochromogenes group</taxon>
    </lineage>
</organism>
<name>A0ABU0SXI1_9ACTN</name>
<dbReference type="EMBL" id="JAUSZI010000002">
    <property type="protein sequence ID" value="MDQ1027431.1"/>
    <property type="molecule type" value="Genomic_DNA"/>
</dbReference>
<proteinExistence type="predicted"/>
<evidence type="ECO:0000313" key="1">
    <source>
        <dbReference type="EMBL" id="MDQ1027431.1"/>
    </source>
</evidence>